<evidence type="ECO:0000313" key="5">
    <source>
        <dbReference type="Proteomes" id="UP001629113"/>
    </source>
</evidence>
<dbReference type="InterPro" id="IPR002347">
    <property type="entry name" value="SDR_fam"/>
</dbReference>
<reference evidence="4 5" key="1">
    <citation type="submission" date="2024-06" db="EMBL/GenBank/DDBJ databases">
        <title>Complete genome of Phlyctema vagabunda strain 19-DSS-EL-015.</title>
        <authorList>
            <person name="Fiorenzani C."/>
        </authorList>
    </citation>
    <scope>NUCLEOTIDE SEQUENCE [LARGE SCALE GENOMIC DNA]</scope>
    <source>
        <strain evidence="4 5">19-DSS-EL-015</strain>
    </source>
</reference>
<sequence length="363" mass="39321">MALANDRNNITGIVLQSPPVDTTAPYDLARVAGKTILITGGASGFGEGFFRLWANNGANVIIGDVSDAKGKALVAEVRKQTLNDNHHYLHCDVTNWQSQVDFFRSAVQWSPHGGIDAVVANAGILDSYPTFQTPNGLDADEPPEPNFKTIDVNLIGVMYTAHLACFYLPRNPGSVKASAAGNVSQSPRDRHLLLISSVAGICPIPGQLLYGVSKHGVVGLFRQLRSTSFTSGIRVNLLCPYFIDTPLIHVSGRLILAGAGFGKPEDVVDAGSRFMADSSICGRGLVIGPKVRVDEAGEYVQQPSDEGKEVAVWECYADDFEQVEAFSSRFIRLLNRVEVARGWIGWATDIAVAFTYPVRRWLS</sequence>
<proteinExistence type="inferred from homology"/>
<accession>A0ABR4PB15</accession>
<dbReference type="InterPro" id="IPR020904">
    <property type="entry name" value="Sc_DH/Rdtase_CS"/>
</dbReference>
<dbReference type="PANTHER" id="PTHR43180:SF16">
    <property type="entry name" value="BACILYSIN BIOSYNTHESIS OXIDOREDUCTASE BACC"/>
    <property type="match status" value="1"/>
</dbReference>
<keyword evidence="5" id="KW-1185">Reference proteome</keyword>
<dbReference type="Gene3D" id="3.40.50.720">
    <property type="entry name" value="NAD(P)-binding Rossmann-like Domain"/>
    <property type="match status" value="1"/>
</dbReference>
<dbReference type="InterPro" id="IPR036291">
    <property type="entry name" value="NAD(P)-bd_dom_sf"/>
</dbReference>
<comment type="caution">
    <text evidence="4">The sequence shown here is derived from an EMBL/GenBank/DDBJ whole genome shotgun (WGS) entry which is preliminary data.</text>
</comment>
<evidence type="ECO:0000256" key="2">
    <source>
        <dbReference type="ARBA" id="ARBA00022857"/>
    </source>
</evidence>
<comment type="similarity">
    <text evidence="1">Belongs to the short-chain dehydrogenases/reductases (SDR) family.</text>
</comment>
<dbReference type="SUPFAM" id="SSF51735">
    <property type="entry name" value="NAD(P)-binding Rossmann-fold domains"/>
    <property type="match status" value="1"/>
</dbReference>
<protein>
    <submittedName>
        <fullName evidence="4">Short chain dehydrogenase</fullName>
    </submittedName>
</protein>
<organism evidence="4 5">
    <name type="scientific">Phlyctema vagabunda</name>
    <dbReference type="NCBI Taxonomy" id="108571"/>
    <lineage>
        <taxon>Eukaryota</taxon>
        <taxon>Fungi</taxon>
        <taxon>Dikarya</taxon>
        <taxon>Ascomycota</taxon>
        <taxon>Pezizomycotina</taxon>
        <taxon>Leotiomycetes</taxon>
        <taxon>Helotiales</taxon>
        <taxon>Dermateaceae</taxon>
        <taxon>Phlyctema</taxon>
    </lineage>
</organism>
<name>A0ABR4PB15_9HELO</name>
<dbReference type="Pfam" id="PF00106">
    <property type="entry name" value="adh_short"/>
    <property type="match status" value="1"/>
</dbReference>
<dbReference type="PROSITE" id="PS00061">
    <property type="entry name" value="ADH_SHORT"/>
    <property type="match status" value="1"/>
</dbReference>
<dbReference type="EMBL" id="JBFCZG010000007">
    <property type="protein sequence ID" value="KAL3420479.1"/>
    <property type="molecule type" value="Genomic_DNA"/>
</dbReference>
<evidence type="ECO:0000256" key="3">
    <source>
        <dbReference type="ARBA" id="ARBA00023002"/>
    </source>
</evidence>
<keyword evidence="3" id="KW-0560">Oxidoreductase</keyword>
<dbReference type="PRINTS" id="PR00081">
    <property type="entry name" value="GDHRDH"/>
</dbReference>
<gene>
    <name evidence="4" type="ORF">PVAG01_08978</name>
</gene>
<evidence type="ECO:0000313" key="4">
    <source>
        <dbReference type="EMBL" id="KAL3420479.1"/>
    </source>
</evidence>
<evidence type="ECO:0000256" key="1">
    <source>
        <dbReference type="ARBA" id="ARBA00006484"/>
    </source>
</evidence>
<dbReference type="Proteomes" id="UP001629113">
    <property type="component" value="Unassembled WGS sequence"/>
</dbReference>
<dbReference type="PANTHER" id="PTHR43180">
    <property type="entry name" value="3-OXOACYL-(ACYL-CARRIER-PROTEIN) REDUCTASE (AFU_ORTHOLOGUE AFUA_6G11210)"/>
    <property type="match status" value="1"/>
</dbReference>
<keyword evidence="2" id="KW-0521">NADP</keyword>